<evidence type="ECO:0008006" key="3">
    <source>
        <dbReference type="Google" id="ProtNLM"/>
    </source>
</evidence>
<dbReference type="GO" id="GO:0016788">
    <property type="term" value="F:hydrolase activity, acting on ester bonds"/>
    <property type="evidence" value="ECO:0007669"/>
    <property type="project" value="InterPro"/>
</dbReference>
<protein>
    <recommendedName>
        <fullName evidence="3">Carbohydrate esterase family 16 protein</fullName>
    </recommendedName>
</protein>
<proteinExistence type="predicted"/>
<dbReference type="InterPro" id="IPR001087">
    <property type="entry name" value="GDSL"/>
</dbReference>
<dbReference type="EMBL" id="MCOG01000088">
    <property type="protein sequence ID" value="ORY54136.1"/>
    <property type="molecule type" value="Genomic_DNA"/>
</dbReference>
<comment type="caution">
    <text evidence="1">The sequence shown here is derived from an EMBL/GenBank/DDBJ whole genome shotgun (WGS) entry which is preliminary data.</text>
</comment>
<dbReference type="SUPFAM" id="SSF52266">
    <property type="entry name" value="SGNH hydrolase"/>
    <property type="match status" value="1"/>
</dbReference>
<dbReference type="Pfam" id="PF00657">
    <property type="entry name" value="Lipase_GDSL"/>
    <property type="match status" value="1"/>
</dbReference>
<sequence length="305" mass="36361">MDYLLYITFIFVLIIKYVIASVKGQDTSILFLSNTTIFNYNDITELVVFGDSFSSVDTNYKDMSYTGENRSGGKNWPLQLKDMHNVTLWDFAARGAVVDFKIVPRDNFKIDMLYEYQKFLDIMTEGKQYGDRWNSTSSLFAIWIGTNDILNVNRWKRVNREFDKVNKVLFNLVEGMYYEGARNFLFLNIPPMERSPYNKRGNRNYLKNYITYFNKVIYNYSENLFKNHPDINLFIYDTNGQYNYILDRCNQYKYTDCKNAWNKMKGNPNIKKFFWSDFTHMSYRGNAYMAKDIEELLYSISRNQN</sequence>
<dbReference type="Proteomes" id="UP000193920">
    <property type="component" value="Unassembled WGS sequence"/>
</dbReference>
<dbReference type="InterPro" id="IPR036514">
    <property type="entry name" value="SGNH_hydro_sf"/>
</dbReference>
<dbReference type="AlphaFoldDB" id="A0A1Y2D4W6"/>
<evidence type="ECO:0000313" key="2">
    <source>
        <dbReference type="Proteomes" id="UP000193920"/>
    </source>
</evidence>
<gene>
    <name evidence="1" type="ORF">LY90DRAFT_670219</name>
</gene>
<evidence type="ECO:0000313" key="1">
    <source>
        <dbReference type="EMBL" id="ORY54136.1"/>
    </source>
</evidence>
<keyword evidence="2" id="KW-1185">Reference proteome</keyword>
<accession>A0A1Y2D4W6</accession>
<reference evidence="1 2" key="1">
    <citation type="submission" date="2016-08" db="EMBL/GenBank/DDBJ databases">
        <title>A Parts List for Fungal Cellulosomes Revealed by Comparative Genomics.</title>
        <authorList>
            <consortium name="DOE Joint Genome Institute"/>
            <person name="Haitjema C.H."/>
            <person name="Gilmore S.P."/>
            <person name="Henske J.K."/>
            <person name="Solomon K.V."/>
            <person name="De Groot R."/>
            <person name="Kuo A."/>
            <person name="Mondo S.J."/>
            <person name="Salamov A.A."/>
            <person name="Labutti K."/>
            <person name="Zhao Z."/>
            <person name="Chiniquy J."/>
            <person name="Barry K."/>
            <person name="Brewer H.M."/>
            <person name="Purvine S.O."/>
            <person name="Wright A.T."/>
            <person name="Boxma B."/>
            <person name="Van Alen T."/>
            <person name="Hackstein J.H."/>
            <person name="Baker S.E."/>
            <person name="Grigoriev I.V."/>
            <person name="O'Malley M.A."/>
        </authorList>
    </citation>
    <scope>NUCLEOTIDE SEQUENCE [LARGE SCALE GENOMIC DNA]</scope>
    <source>
        <strain evidence="1 2">G1</strain>
    </source>
</reference>
<dbReference type="OrthoDB" id="1600564at2759"/>
<dbReference type="STRING" id="1754190.A0A1Y2D4W6"/>
<name>A0A1Y2D4W6_9FUNG</name>
<dbReference type="Gene3D" id="3.40.50.1110">
    <property type="entry name" value="SGNH hydrolase"/>
    <property type="match status" value="1"/>
</dbReference>
<organism evidence="1 2">
    <name type="scientific">Neocallimastix californiae</name>
    <dbReference type="NCBI Taxonomy" id="1754190"/>
    <lineage>
        <taxon>Eukaryota</taxon>
        <taxon>Fungi</taxon>
        <taxon>Fungi incertae sedis</taxon>
        <taxon>Chytridiomycota</taxon>
        <taxon>Chytridiomycota incertae sedis</taxon>
        <taxon>Neocallimastigomycetes</taxon>
        <taxon>Neocallimastigales</taxon>
        <taxon>Neocallimastigaceae</taxon>
        <taxon>Neocallimastix</taxon>
    </lineage>
</organism>